<evidence type="ECO:0000256" key="7">
    <source>
        <dbReference type="SAM" id="Phobius"/>
    </source>
</evidence>
<feature type="coiled-coil region" evidence="6">
    <location>
        <begin position="91"/>
        <end position="184"/>
    </location>
</feature>
<evidence type="ECO:0000313" key="10">
    <source>
        <dbReference type="EMBL" id="SHJ57940.1"/>
    </source>
</evidence>
<keyword evidence="6" id="KW-0175">Coiled coil</keyword>
<keyword evidence="4 7" id="KW-1133">Transmembrane helix</keyword>
<evidence type="ECO:0000256" key="6">
    <source>
        <dbReference type="SAM" id="Coils"/>
    </source>
</evidence>
<keyword evidence="11" id="KW-1185">Reference proteome</keyword>
<dbReference type="EMBL" id="FQZU01000009">
    <property type="protein sequence ID" value="SHJ57940.1"/>
    <property type="molecule type" value="Genomic_DNA"/>
</dbReference>
<evidence type="ECO:0000256" key="2">
    <source>
        <dbReference type="ARBA" id="ARBA00022692"/>
    </source>
</evidence>
<evidence type="ECO:0000256" key="5">
    <source>
        <dbReference type="ARBA" id="ARBA00023136"/>
    </source>
</evidence>
<keyword evidence="2 7" id="KW-0812">Transmembrane</keyword>
<dbReference type="Pfam" id="PF08239">
    <property type="entry name" value="SH3_3"/>
    <property type="match status" value="1"/>
</dbReference>
<dbReference type="Proteomes" id="UP000183994">
    <property type="component" value="Unassembled WGS sequence"/>
</dbReference>
<name>A0A1M6KGB9_9BACT</name>
<evidence type="ECO:0000259" key="9">
    <source>
        <dbReference type="PROSITE" id="PS51781"/>
    </source>
</evidence>
<accession>A0A1M6KGB9</accession>
<proteinExistence type="predicted"/>
<dbReference type="PROSITE" id="PS51781">
    <property type="entry name" value="SH3B"/>
    <property type="match status" value="1"/>
</dbReference>
<dbReference type="OrthoDB" id="5418566at2"/>
<evidence type="ECO:0000256" key="4">
    <source>
        <dbReference type="ARBA" id="ARBA00022989"/>
    </source>
</evidence>
<reference evidence="11" key="1">
    <citation type="submission" date="2016-11" db="EMBL/GenBank/DDBJ databases">
        <authorList>
            <person name="Varghese N."/>
            <person name="Submissions S."/>
        </authorList>
    </citation>
    <scope>NUCLEOTIDE SEQUENCE [LARGE SCALE GENOMIC DNA]</scope>
    <source>
        <strain evidence="11">DSM 16219</strain>
    </source>
</reference>
<feature type="chain" id="PRO_5012590367" evidence="8">
    <location>
        <begin position="22"/>
        <end position="217"/>
    </location>
</feature>
<keyword evidence="3 8" id="KW-0732">Signal</keyword>
<dbReference type="SMART" id="SM00287">
    <property type="entry name" value="SH3b"/>
    <property type="match status" value="1"/>
</dbReference>
<evidence type="ECO:0000256" key="3">
    <source>
        <dbReference type="ARBA" id="ARBA00022729"/>
    </source>
</evidence>
<evidence type="ECO:0000313" key="11">
    <source>
        <dbReference type="Proteomes" id="UP000183994"/>
    </source>
</evidence>
<evidence type="ECO:0000256" key="1">
    <source>
        <dbReference type="ARBA" id="ARBA00004167"/>
    </source>
</evidence>
<feature type="transmembrane region" description="Helical" evidence="7">
    <location>
        <begin position="187"/>
        <end position="207"/>
    </location>
</feature>
<feature type="domain" description="SH3b" evidence="9">
    <location>
        <begin position="21"/>
        <end position="85"/>
    </location>
</feature>
<dbReference type="AlphaFoldDB" id="A0A1M6KGB9"/>
<dbReference type="GO" id="GO:0016020">
    <property type="term" value="C:membrane"/>
    <property type="evidence" value="ECO:0007669"/>
    <property type="project" value="UniProtKB-SubCell"/>
</dbReference>
<feature type="signal peptide" evidence="8">
    <location>
        <begin position="1"/>
        <end position="21"/>
    </location>
</feature>
<organism evidence="10 11">
    <name type="scientific">Desulfatibacillum alkenivorans DSM 16219</name>
    <dbReference type="NCBI Taxonomy" id="1121393"/>
    <lineage>
        <taxon>Bacteria</taxon>
        <taxon>Pseudomonadati</taxon>
        <taxon>Thermodesulfobacteriota</taxon>
        <taxon>Desulfobacteria</taxon>
        <taxon>Desulfobacterales</taxon>
        <taxon>Desulfatibacillaceae</taxon>
        <taxon>Desulfatibacillum</taxon>
    </lineage>
</organism>
<keyword evidence="5 7" id="KW-0472">Membrane</keyword>
<comment type="subcellular location">
    <subcellularLocation>
        <location evidence="1">Membrane</location>
        <topology evidence="1">Single-pass membrane protein</topology>
    </subcellularLocation>
</comment>
<dbReference type="InterPro" id="IPR003646">
    <property type="entry name" value="SH3-like_bac-type"/>
</dbReference>
<dbReference type="RefSeq" id="WP_073475210.1">
    <property type="nucleotide sequence ID" value="NZ_FQZU01000009.1"/>
</dbReference>
<protein>
    <submittedName>
        <fullName evidence="10">SH3 domain protein</fullName>
    </submittedName>
</protein>
<dbReference type="NCBIfam" id="TIGR04211">
    <property type="entry name" value="SH3_and_anchor"/>
    <property type="match status" value="1"/>
</dbReference>
<sequence>MRRYILAAILLILSGTSLSFADTIYIGDITKINMRSGKGVDYRIIAMLDTGQTVELLEQSDGWAKIRLGDGKEGWVLSRMLTDQEPCGLTLERTQKELANLREAMAELTTENSRLSEENALLGQENTQNSRTASNLQKEYNSLKAESADFFTVKQQLEAARRETERQKNIAESAEAELKELRRDTRWRWFLSGAAVLLTGIILGGVNRKRKSGSLLR</sequence>
<dbReference type="STRING" id="1121393.SAMN02745216_01890"/>
<dbReference type="Gene3D" id="2.30.30.40">
    <property type="entry name" value="SH3 Domains"/>
    <property type="match status" value="1"/>
</dbReference>
<evidence type="ECO:0000256" key="8">
    <source>
        <dbReference type="SAM" id="SignalP"/>
    </source>
</evidence>
<dbReference type="InterPro" id="IPR016476">
    <property type="entry name" value="SH3_dom_pro"/>
</dbReference>
<gene>
    <name evidence="10" type="ORF">SAMN02745216_01890</name>
</gene>